<dbReference type="EMBL" id="SMAI01000001">
    <property type="protein sequence ID" value="TCT08304.1"/>
    <property type="molecule type" value="Genomic_DNA"/>
</dbReference>
<dbReference type="OrthoDB" id="8452549at2"/>
<dbReference type="AlphaFoldDB" id="A0A4R3M4P0"/>
<sequence>MQQTQSPPSRPGLTIADVETISKKGFSELLGVSPGRVSQLIASGLPVEPNGRVHIERGKAWVKANIDPTRRRSGGVASLPLFDGCSPRAIRDASEAEIARLKAERLGGHLIDRSATLRAVESRARAERDAWIGWVNRAAPELAAATGTDLAAVVATLDRLVRDHLLMLASLPLGDIEHG</sequence>
<accession>A0A4R3M4P0</accession>
<proteinExistence type="predicted"/>
<dbReference type="Proteomes" id="UP000294664">
    <property type="component" value="Unassembled WGS sequence"/>
</dbReference>
<protein>
    <submittedName>
        <fullName evidence="1">Uncharacterized protein</fullName>
    </submittedName>
</protein>
<evidence type="ECO:0000313" key="1">
    <source>
        <dbReference type="EMBL" id="TCT08304.1"/>
    </source>
</evidence>
<evidence type="ECO:0000313" key="2">
    <source>
        <dbReference type="Proteomes" id="UP000294664"/>
    </source>
</evidence>
<comment type="caution">
    <text evidence="1">The sequence shown here is derived from an EMBL/GenBank/DDBJ whole genome shotgun (WGS) entry which is preliminary data.</text>
</comment>
<keyword evidence="2" id="KW-1185">Reference proteome</keyword>
<gene>
    <name evidence="1" type="ORF">EDC64_101828</name>
</gene>
<reference evidence="1 2" key="1">
    <citation type="submission" date="2019-03" db="EMBL/GenBank/DDBJ databases">
        <title>Genomic Encyclopedia of Type Strains, Phase IV (KMG-IV): sequencing the most valuable type-strain genomes for metagenomic binning, comparative biology and taxonomic classification.</title>
        <authorList>
            <person name="Goeker M."/>
        </authorList>
    </citation>
    <scope>NUCLEOTIDE SEQUENCE [LARGE SCALE GENOMIC DNA]</scope>
    <source>
        <strain evidence="1 2">DSM 9035</strain>
    </source>
</reference>
<dbReference type="RefSeq" id="WP_132029928.1">
    <property type="nucleotide sequence ID" value="NZ_SMAI01000001.1"/>
</dbReference>
<name>A0A4R3M4P0_9HYPH</name>
<organism evidence="1 2">
    <name type="scientific">Aquabacter spiritensis</name>
    <dbReference type="NCBI Taxonomy" id="933073"/>
    <lineage>
        <taxon>Bacteria</taxon>
        <taxon>Pseudomonadati</taxon>
        <taxon>Pseudomonadota</taxon>
        <taxon>Alphaproteobacteria</taxon>
        <taxon>Hyphomicrobiales</taxon>
        <taxon>Xanthobacteraceae</taxon>
        <taxon>Aquabacter</taxon>
    </lineage>
</organism>